<keyword evidence="2" id="KW-0812">Transmembrane</keyword>
<evidence type="ECO:0000313" key="4">
    <source>
        <dbReference type="RefSeq" id="XP_022288423.1"/>
    </source>
</evidence>
<feature type="transmembrane region" description="Helical" evidence="2">
    <location>
        <begin position="131"/>
        <end position="154"/>
    </location>
</feature>
<feature type="compositionally biased region" description="Basic and acidic residues" evidence="1">
    <location>
        <begin position="198"/>
        <end position="219"/>
    </location>
</feature>
<evidence type="ECO:0000256" key="2">
    <source>
        <dbReference type="SAM" id="Phobius"/>
    </source>
</evidence>
<name>A0A8B8AD62_CRAVI</name>
<dbReference type="KEGG" id="cvn:111100634"/>
<keyword evidence="2" id="KW-0472">Membrane</keyword>
<keyword evidence="3" id="KW-1185">Reference proteome</keyword>
<evidence type="ECO:0000313" key="3">
    <source>
        <dbReference type="Proteomes" id="UP000694844"/>
    </source>
</evidence>
<feature type="region of interest" description="Disordered" evidence="1">
    <location>
        <begin position="177"/>
        <end position="219"/>
    </location>
</feature>
<dbReference type="GeneID" id="111100634"/>
<keyword evidence="2" id="KW-1133">Transmembrane helix</keyword>
<feature type="compositionally biased region" description="Basic and acidic residues" evidence="1">
    <location>
        <begin position="177"/>
        <end position="187"/>
    </location>
</feature>
<reference evidence="4 5" key="1">
    <citation type="submission" date="2025-04" db="UniProtKB">
        <authorList>
            <consortium name="RefSeq"/>
        </authorList>
    </citation>
    <scope>IDENTIFICATION</scope>
    <source>
        <tissue evidence="4 5">Whole sample</tissue>
    </source>
</reference>
<protein>
    <submittedName>
        <fullName evidence="4 5">Uncharacterized protein LOC111100634 isoform X1</fullName>
    </submittedName>
</protein>
<organism evidence="3 4">
    <name type="scientific">Crassostrea virginica</name>
    <name type="common">Eastern oyster</name>
    <dbReference type="NCBI Taxonomy" id="6565"/>
    <lineage>
        <taxon>Eukaryota</taxon>
        <taxon>Metazoa</taxon>
        <taxon>Spiralia</taxon>
        <taxon>Lophotrochozoa</taxon>
        <taxon>Mollusca</taxon>
        <taxon>Bivalvia</taxon>
        <taxon>Autobranchia</taxon>
        <taxon>Pteriomorphia</taxon>
        <taxon>Ostreida</taxon>
        <taxon>Ostreoidea</taxon>
        <taxon>Ostreidae</taxon>
        <taxon>Crassostrea</taxon>
    </lineage>
</organism>
<dbReference type="RefSeq" id="XP_022288423.1">
    <property type="nucleotide sequence ID" value="XM_022432715.1"/>
</dbReference>
<accession>A0A8B8AD62</accession>
<dbReference type="AlphaFoldDB" id="A0A8B8AD62"/>
<proteinExistence type="predicted"/>
<dbReference type="Proteomes" id="UP000694844">
    <property type="component" value="Chromosome 6"/>
</dbReference>
<evidence type="ECO:0000256" key="1">
    <source>
        <dbReference type="SAM" id="MobiDB-lite"/>
    </source>
</evidence>
<sequence>MPSVEKCPATLAEVNASSKLLNCGFDPYGNNRYMCLPNTEKSSLVEFCFDGLMGIQEKGNCLEEKDGRVILHSCSTFLSGCPKKPFNNYDFYKYPACLDINLQHFCYESDPSCQALGNSGVFSNISNDDRIIMYGLIGGLLAFVILTAVIAAILSHIRWKNAEEKYNSLKKEVGRIRKEENITDKNTKQGGSEQRSPLVKDTEAIEDDIGVKLDESATR</sequence>
<gene>
    <name evidence="4 5" type="primary">LOC111100634</name>
</gene>
<evidence type="ECO:0000313" key="5">
    <source>
        <dbReference type="RefSeq" id="XP_022288424.1"/>
    </source>
</evidence>
<dbReference type="RefSeq" id="XP_022288424.1">
    <property type="nucleotide sequence ID" value="XM_022432716.1"/>
</dbReference>